<gene>
    <name evidence="1" type="ORF">DC041_0004317</name>
</gene>
<dbReference type="Proteomes" id="UP000290809">
    <property type="component" value="Unassembled WGS sequence"/>
</dbReference>
<organism evidence="1 2">
    <name type="scientific">Schistosoma bovis</name>
    <name type="common">Blood fluke</name>
    <dbReference type="NCBI Taxonomy" id="6184"/>
    <lineage>
        <taxon>Eukaryota</taxon>
        <taxon>Metazoa</taxon>
        <taxon>Spiralia</taxon>
        <taxon>Lophotrochozoa</taxon>
        <taxon>Platyhelminthes</taxon>
        <taxon>Trematoda</taxon>
        <taxon>Digenea</taxon>
        <taxon>Strigeidida</taxon>
        <taxon>Schistosomatoidea</taxon>
        <taxon>Schistosomatidae</taxon>
        <taxon>Schistosoma</taxon>
    </lineage>
</organism>
<dbReference type="PANTHER" id="PTHR14165:SF3">
    <property type="entry name" value="MAJOR VAULT PROTEIN"/>
    <property type="match status" value="1"/>
</dbReference>
<reference evidence="1 2" key="1">
    <citation type="journal article" date="2019" name="PLoS Pathog.">
        <title>Genome sequence of the bovine parasite Schistosoma bovis Tanzania.</title>
        <authorList>
            <person name="Oey H."/>
            <person name="Zakrzewski M."/>
            <person name="Gobert G."/>
            <person name="Gravermann K."/>
            <person name="Stoye J."/>
            <person name="Jones M."/>
            <person name="Mcmanus D."/>
            <person name="Krause L."/>
        </authorList>
    </citation>
    <scope>NUCLEOTIDE SEQUENCE [LARGE SCALE GENOMIC DNA]</scope>
    <source>
        <strain evidence="1 2">TAN1997</strain>
    </source>
</reference>
<dbReference type="STRING" id="6184.A0A430QS06"/>
<keyword evidence="2" id="KW-1185">Reference proteome</keyword>
<dbReference type="Gene3D" id="6.20.380.10">
    <property type="match status" value="1"/>
</dbReference>
<dbReference type="GO" id="GO:0005634">
    <property type="term" value="C:nucleus"/>
    <property type="evidence" value="ECO:0007669"/>
    <property type="project" value="TreeGrafter"/>
</dbReference>
<dbReference type="PANTHER" id="PTHR14165">
    <property type="entry name" value="MAJOR VAULT PROTEIN"/>
    <property type="match status" value="1"/>
</dbReference>
<dbReference type="GO" id="GO:0005737">
    <property type="term" value="C:cytoplasm"/>
    <property type="evidence" value="ECO:0007669"/>
    <property type="project" value="TreeGrafter"/>
</dbReference>
<proteinExistence type="predicted"/>
<protein>
    <submittedName>
        <fullName evidence="1">Uncharacterized protein</fullName>
    </submittedName>
</protein>
<comment type="caution">
    <text evidence="1">The sequence shown here is derived from an EMBL/GenBank/DDBJ whole genome shotgun (WGS) entry which is preliminary data.</text>
</comment>
<accession>A0A430QS06</accession>
<evidence type="ECO:0000313" key="2">
    <source>
        <dbReference type="Proteomes" id="UP000290809"/>
    </source>
</evidence>
<dbReference type="AlphaFoldDB" id="A0A430QS06"/>
<sequence length="153" mass="17058">MIVGRIGASKVFHLWMSDLIFPIPLSQSLILLFYEFKQYFQNAELERLKLARAAEIAYIKEKNELALKYKEDETEIEKSRFISMVNALGADTLRAMATAESDHNLSMLNALGLQSTLITDGTTPVNLLTTAHGLIGSVFEGSSRKRTSEVCSI</sequence>
<dbReference type="EMBL" id="QMKO01001445">
    <property type="protein sequence ID" value="RTG90424.1"/>
    <property type="molecule type" value="Genomic_DNA"/>
</dbReference>
<dbReference type="InterPro" id="IPR039059">
    <property type="entry name" value="MVP"/>
</dbReference>
<name>A0A430QS06_SCHBO</name>
<evidence type="ECO:0000313" key="1">
    <source>
        <dbReference type="EMBL" id="RTG90424.1"/>
    </source>
</evidence>
<dbReference type="Gene3D" id="6.10.250.720">
    <property type="match status" value="1"/>
</dbReference>